<dbReference type="InterPro" id="IPR013810">
    <property type="entry name" value="Ribosomal_uS5_N"/>
</dbReference>
<dbReference type="GO" id="GO:0006412">
    <property type="term" value="P:translation"/>
    <property type="evidence" value="ECO:0007669"/>
    <property type="project" value="InterPro"/>
</dbReference>
<evidence type="ECO:0000313" key="11">
    <source>
        <dbReference type="Proteomes" id="UP000034845"/>
    </source>
</evidence>
<dbReference type="PANTHER" id="PTHR48277">
    <property type="entry name" value="MITOCHONDRIAL RIBOSOMAL PROTEIN S5"/>
    <property type="match status" value="1"/>
</dbReference>
<keyword evidence="2 6" id="KW-0689">Ribosomal protein</keyword>
<dbReference type="Pfam" id="PF00333">
    <property type="entry name" value="Ribosomal_S5"/>
    <property type="match status" value="1"/>
</dbReference>
<dbReference type="EMBL" id="LBWF01000003">
    <property type="protein sequence ID" value="KKR02354.1"/>
    <property type="molecule type" value="Genomic_DNA"/>
</dbReference>
<dbReference type="AlphaFoldDB" id="A0A0G0ME47"/>
<organism evidence="10 11">
    <name type="scientific">Yanofskybacteria sp. (strain GW2011_GWA1_39_13)</name>
    <dbReference type="NCBI Taxonomy" id="1619019"/>
    <lineage>
        <taxon>Bacteria</taxon>
        <taxon>Candidatus Yanofskyibacteriota</taxon>
    </lineage>
</organism>
<dbReference type="Proteomes" id="UP000034845">
    <property type="component" value="Unassembled WGS sequence"/>
</dbReference>
<dbReference type="GO" id="GO:0005737">
    <property type="term" value="C:cytoplasm"/>
    <property type="evidence" value="ECO:0007669"/>
    <property type="project" value="UniProtKB-ARBA"/>
</dbReference>
<dbReference type="Gene3D" id="3.30.230.10">
    <property type="match status" value="1"/>
</dbReference>
<dbReference type="InterPro" id="IPR020568">
    <property type="entry name" value="Ribosomal_Su5_D2-typ_SF"/>
</dbReference>
<comment type="caution">
    <text evidence="10">The sequence shown here is derived from an EMBL/GenBank/DDBJ whole genome shotgun (WGS) entry which is preliminary data.</text>
</comment>
<dbReference type="InterPro" id="IPR005324">
    <property type="entry name" value="Ribosomal_uS5_C"/>
</dbReference>
<dbReference type="InterPro" id="IPR018192">
    <property type="entry name" value="Ribosomal_uS5_N_CS"/>
</dbReference>
<proteinExistence type="inferred from homology"/>
<protein>
    <recommendedName>
        <fullName evidence="4">Small ribosomal subunit protein uS5</fullName>
    </recommendedName>
    <alternativeName>
        <fullName evidence="5">30S ribosomal protein S5</fullName>
    </alternativeName>
</protein>
<name>A0A0G0ME47_YANXG</name>
<feature type="domain" description="S5 DRBM" evidence="9">
    <location>
        <begin position="70"/>
        <end position="133"/>
    </location>
</feature>
<sequence length="213" mass="22286">MENETPNNSNAATEPVVSTPVPAPASAPSQTDQGKFGGQKRGRGGFGGGGFGGRGRRPGGRGGFANKSEYDQKVLDIARVSRVTKGGKRFSFRATIVIGDGKGKVGVGMAKGKDVAQSVQKAFNQAKKNLVTVLIVDGTIPYQVEAKYNSAVVILKPARGGVKAGGPVRVVAKLSGITKLTGKLLERTNNKVNIAMATIEALKKLRVKEKVQK</sequence>
<dbReference type="Gene3D" id="3.30.160.20">
    <property type="match status" value="1"/>
</dbReference>
<dbReference type="SUPFAM" id="SSF54211">
    <property type="entry name" value="Ribosomal protein S5 domain 2-like"/>
    <property type="match status" value="1"/>
</dbReference>
<dbReference type="SUPFAM" id="SSF54768">
    <property type="entry name" value="dsRNA-binding domain-like"/>
    <property type="match status" value="1"/>
</dbReference>
<evidence type="ECO:0000256" key="4">
    <source>
        <dbReference type="ARBA" id="ARBA00035255"/>
    </source>
</evidence>
<gene>
    <name evidence="10" type="ORF">UT29_C0003G0010</name>
</gene>
<evidence type="ECO:0000256" key="5">
    <source>
        <dbReference type="ARBA" id="ARBA00035519"/>
    </source>
</evidence>
<feature type="compositionally biased region" description="Low complexity" evidence="8">
    <location>
        <begin position="11"/>
        <end position="34"/>
    </location>
</feature>
<feature type="region of interest" description="Disordered" evidence="8">
    <location>
        <begin position="1"/>
        <end position="66"/>
    </location>
</feature>
<dbReference type="InterPro" id="IPR000851">
    <property type="entry name" value="Ribosomal_uS5"/>
</dbReference>
<feature type="compositionally biased region" description="Gly residues" evidence="8">
    <location>
        <begin position="44"/>
        <end position="53"/>
    </location>
</feature>
<feature type="compositionally biased region" description="Polar residues" evidence="8">
    <location>
        <begin position="1"/>
        <end position="10"/>
    </location>
</feature>
<dbReference type="Pfam" id="PF03719">
    <property type="entry name" value="Ribosomal_S5_C"/>
    <property type="match status" value="1"/>
</dbReference>
<evidence type="ECO:0000256" key="1">
    <source>
        <dbReference type="ARBA" id="ARBA00008945"/>
    </source>
</evidence>
<evidence type="ECO:0000313" key="10">
    <source>
        <dbReference type="EMBL" id="KKR02354.1"/>
    </source>
</evidence>
<dbReference type="PROSITE" id="PS50881">
    <property type="entry name" value="S5_DSRBD"/>
    <property type="match status" value="1"/>
</dbReference>
<dbReference type="PROSITE" id="PS00585">
    <property type="entry name" value="RIBOSOMAL_S5"/>
    <property type="match status" value="1"/>
</dbReference>
<evidence type="ECO:0000256" key="3">
    <source>
        <dbReference type="ARBA" id="ARBA00023274"/>
    </source>
</evidence>
<dbReference type="GO" id="GO:0003723">
    <property type="term" value="F:RNA binding"/>
    <property type="evidence" value="ECO:0007669"/>
    <property type="project" value="InterPro"/>
</dbReference>
<evidence type="ECO:0000256" key="8">
    <source>
        <dbReference type="SAM" id="MobiDB-lite"/>
    </source>
</evidence>
<dbReference type="FunFam" id="3.30.230.10:FF:000002">
    <property type="entry name" value="30S ribosomal protein S5"/>
    <property type="match status" value="1"/>
</dbReference>
<dbReference type="GO" id="GO:0003735">
    <property type="term" value="F:structural constituent of ribosome"/>
    <property type="evidence" value="ECO:0007669"/>
    <property type="project" value="UniProtKB-UniRule"/>
</dbReference>
<dbReference type="PANTHER" id="PTHR48277:SF1">
    <property type="entry name" value="MITOCHONDRIAL RIBOSOMAL PROTEIN S5"/>
    <property type="match status" value="1"/>
</dbReference>
<comment type="similarity">
    <text evidence="1 7">Belongs to the universal ribosomal protein uS5 family.</text>
</comment>
<evidence type="ECO:0000259" key="9">
    <source>
        <dbReference type="PROSITE" id="PS50881"/>
    </source>
</evidence>
<evidence type="ECO:0000256" key="2">
    <source>
        <dbReference type="ARBA" id="ARBA00022980"/>
    </source>
</evidence>
<accession>A0A0G0ME47</accession>
<dbReference type="InterPro" id="IPR014721">
    <property type="entry name" value="Ribsml_uS5_D2-typ_fold_subgr"/>
</dbReference>
<keyword evidence="3 6" id="KW-0687">Ribonucleoprotein</keyword>
<evidence type="ECO:0000256" key="7">
    <source>
        <dbReference type="RuleBase" id="RU003823"/>
    </source>
</evidence>
<reference evidence="10 11" key="1">
    <citation type="journal article" date="2015" name="Nature">
        <title>rRNA introns, odd ribosomes, and small enigmatic genomes across a large radiation of phyla.</title>
        <authorList>
            <person name="Brown C.T."/>
            <person name="Hug L.A."/>
            <person name="Thomas B.C."/>
            <person name="Sharon I."/>
            <person name="Castelle C.J."/>
            <person name="Singh A."/>
            <person name="Wilkins M.J."/>
            <person name="Williams K.H."/>
            <person name="Banfield J.F."/>
        </authorList>
    </citation>
    <scope>NUCLEOTIDE SEQUENCE [LARGE SCALE GENOMIC DNA]</scope>
    <source>
        <strain evidence="11">GW2011_GWA1_39_13</strain>
    </source>
</reference>
<evidence type="ECO:0000256" key="6">
    <source>
        <dbReference type="PROSITE-ProRule" id="PRU00268"/>
    </source>
</evidence>
<dbReference type="GO" id="GO:1990904">
    <property type="term" value="C:ribonucleoprotein complex"/>
    <property type="evidence" value="ECO:0007669"/>
    <property type="project" value="UniProtKB-UniRule"/>
</dbReference>
<dbReference type="GO" id="GO:0005840">
    <property type="term" value="C:ribosome"/>
    <property type="evidence" value="ECO:0007669"/>
    <property type="project" value="UniProtKB-KW"/>
</dbReference>